<dbReference type="InterPro" id="IPR000212">
    <property type="entry name" value="DNA_helicase_UvrD/REP"/>
</dbReference>
<dbReference type="GO" id="GO:0005829">
    <property type="term" value="C:cytosol"/>
    <property type="evidence" value="ECO:0007669"/>
    <property type="project" value="TreeGrafter"/>
</dbReference>
<dbReference type="CDD" id="cd18807">
    <property type="entry name" value="SF1_C_UvrD"/>
    <property type="match status" value="1"/>
</dbReference>
<dbReference type="InterPro" id="IPR014016">
    <property type="entry name" value="UvrD-like_ATP-bd"/>
</dbReference>
<sequence length="831" mass="94039">MIANKSYIEGLNKEQYQAVTEKFGPILVLAGAGSGKTKVLTSRIANLVDSGVNPFDILAVTFTNKAAKEMQQRLSNYLGEDVVKRMWVGTFHNICGRILRRDLENYKTKDGRSWNNNYVIYDDTDTKTVIKNALKKLNMDEKSFDPKMIKSVISNAKNKMQDAYEFSTHARDYQSDKIAQVYYEYEKQLALNNALDFDDMLMLSVNLLKNSQEVREKYANRFLHILVDEFQDTNKAQYDLINMLYPSDGSKDDVGSLCAVGDVDQSIYSWRGADFKIILNFQKDYKNTKLIKLEQNYRSTANILDAANAVIINNNERMEKNLYSQKGSGSKIKTFEASDDFEESSYIAGKIRNLGANLDDIAILYRTNAQSRGIEEALMSNSIPYKIVGGLKFYDRKEIKDIIAYLKLIYNHNDSASLRRIINVPKRSIGDTTVNKLAALADELDCSIFDVLEDIENSNDFNAATKTRLAAFRDLIKEFSLNQNSVELSEFVPVVLERSGYMGELREENSIESQSRIENLQEFVNVVREFEADEFIGDEEDDLGLLGNFLSQVALVSDIDQLNEDDKSVTLMTLHAAKGLEFPIVFLAGLEEGMFPHSRSIAFGAPAGELEEERRLMYVGITRAKDDLYLSWAQRRRIWGDIKYFPKSRFIDEIPQDLLEDDNSMPRRSYSEDESDYRRSTFKSATNKIKEKKEFKSWSSSSFNSSSSGGLSNNLASSLKNIKKTTSNSVERTPNKSFVVKQKPSAPKEENKQNISDVIARCKAMAKSPQNNTQKPSFNTFKVGTRVFHPHFGIGSILEVEGEGLSATYKVNFAKNGIKSVDASIGNLKAF</sequence>
<evidence type="ECO:0000256" key="1">
    <source>
        <dbReference type="ARBA" id="ARBA00009922"/>
    </source>
</evidence>
<dbReference type="InterPro" id="IPR014017">
    <property type="entry name" value="DNA_helicase_UvrD-like_C"/>
</dbReference>
<keyword evidence="6" id="KW-0238">DNA-binding</keyword>
<dbReference type="PANTHER" id="PTHR11070">
    <property type="entry name" value="UVRD / RECB / PCRA DNA HELICASE FAMILY MEMBER"/>
    <property type="match status" value="1"/>
</dbReference>
<comment type="similarity">
    <text evidence="1">Belongs to the helicase family. UvrD subfamily.</text>
</comment>
<evidence type="ECO:0000256" key="12">
    <source>
        <dbReference type="SAM" id="MobiDB-lite"/>
    </source>
</evidence>
<feature type="compositionally biased region" description="Polar residues" evidence="12">
    <location>
        <begin position="725"/>
        <end position="736"/>
    </location>
</feature>
<reference evidence="15" key="1">
    <citation type="submission" date="2020-10" db="EMBL/GenBank/DDBJ databases">
        <authorList>
            <person name="Gilroy R."/>
        </authorList>
    </citation>
    <scope>NUCLEOTIDE SEQUENCE</scope>
    <source>
        <strain evidence="15">CHK152-2871</strain>
    </source>
</reference>
<evidence type="ECO:0000259" key="14">
    <source>
        <dbReference type="PROSITE" id="PS51217"/>
    </source>
</evidence>
<evidence type="ECO:0000313" key="15">
    <source>
        <dbReference type="EMBL" id="HIS74076.1"/>
    </source>
</evidence>
<dbReference type="PROSITE" id="PS51198">
    <property type="entry name" value="UVRD_HELICASE_ATP_BIND"/>
    <property type="match status" value="1"/>
</dbReference>
<dbReference type="CDD" id="cd17932">
    <property type="entry name" value="DEXQc_UvrD"/>
    <property type="match status" value="1"/>
</dbReference>
<feature type="binding site" evidence="11">
    <location>
        <begin position="30"/>
        <end position="37"/>
    </location>
    <ligand>
        <name>ATP</name>
        <dbReference type="ChEBI" id="CHEBI:30616"/>
    </ligand>
</feature>
<dbReference type="Pfam" id="PF13361">
    <property type="entry name" value="UvrD_C"/>
    <property type="match status" value="1"/>
</dbReference>
<dbReference type="GO" id="GO:0043138">
    <property type="term" value="F:3'-5' DNA helicase activity"/>
    <property type="evidence" value="ECO:0007669"/>
    <property type="project" value="UniProtKB-EC"/>
</dbReference>
<dbReference type="InterPro" id="IPR013986">
    <property type="entry name" value="DExx_box_DNA_helicase_dom_sf"/>
</dbReference>
<dbReference type="InterPro" id="IPR027417">
    <property type="entry name" value="P-loop_NTPase"/>
</dbReference>
<reference evidence="15" key="2">
    <citation type="journal article" date="2021" name="PeerJ">
        <title>Extensive microbial diversity within the chicken gut microbiome revealed by metagenomics and culture.</title>
        <authorList>
            <person name="Gilroy R."/>
            <person name="Ravi A."/>
            <person name="Getino M."/>
            <person name="Pursley I."/>
            <person name="Horton D.L."/>
            <person name="Alikhan N.F."/>
            <person name="Baker D."/>
            <person name="Gharbi K."/>
            <person name="Hall N."/>
            <person name="Watson M."/>
            <person name="Adriaenssens E.M."/>
            <person name="Foster-Nyarko E."/>
            <person name="Jarju S."/>
            <person name="Secka A."/>
            <person name="Antonio M."/>
            <person name="Oren A."/>
            <person name="Chaudhuri R.R."/>
            <person name="La Ragione R."/>
            <person name="Hildebrand F."/>
            <person name="Pallen M.J."/>
        </authorList>
    </citation>
    <scope>NUCLEOTIDE SEQUENCE</scope>
    <source>
        <strain evidence="15">CHK152-2871</strain>
    </source>
</reference>
<keyword evidence="3 11" id="KW-0378">Hydrolase</keyword>
<dbReference type="Pfam" id="PF21196">
    <property type="entry name" value="PcrA_UvrD_tudor"/>
    <property type="match status" value="1"/>
</dbReference>
<organism evidence="15 16">
    <name type="scientific">Candidatus Galligastranaerophilus intestinavium</name>
    <dbReference type="NCBI Taxonomy" id="2840836"/>
    <lineage>
        <taxon>Bacteria</taxon>
        <taxon>Candidatus Galligastranaerophilus</taxon>
    </lineage>
</organism>
<keyword evidence="4 11" id="KW-0347">Helicase</keyword>
<dbReference type="Gene3D" id="3.40.50.300">
    <property type="entry name" value="P-loop containing nucleotide triphosphate hydrolases"/>
    <property type="match status" value="2"/>
</dbReference>
<dbReference type="AlphaFoldDB" id="A0A9D1JXI5"/>
<dbReference type="GO" id="GO:0009314">
    <property type="term" value="P:response to radiation"/>
    <property type="evidence" value="ECO:0007669"/>
    <property type="project" value="UniProtKB-ARBA"/>
</dbReference>
<feature type="region of interest" description="Disordered" evidence="12">
    <location>
        <begin position="724"/>
        <end position="754"/>
    </location>
</feature>
<dbReference type="PANTHER" id="PTHR11070:SF2">
    <property type="entry name" value="ATP-DEPENDENT DNA HELICASE SRS2"/>
    <property type="match status" value="1"/>
</dbReference>
<feature type="domain" description="UvrD-like helicase ATP-binding" evidence="13">
    <location>
        <begin position="9"/>
        <end position="300"/>
    </location>
</feature>
<keyword evidence="2 11" id="KW-0547">Nucleotide-binding</keyword>
<evidence type="ECO:0000256" key="7">
    <source>
        <dbReference type="ARBA" id="ARBA00023235"/>
    </source>
</evidence>
<dbReference type="PROSITE" id="PS51217">
    <property type="entry name" value="UVRD_HELICASE_CTER"/>
    <property type="match status" value="1"/>
</dbReference>
<evidence type="ECO:0000313" key="16">
    <source>
        <dbReference type="Proteomes" id="UP000886865"/>
    </source>
</evidence>
<dbReference type="Gene3D" id="1.10.10.160">
    <property type="match status" value="1"/>
</dbReference>
<dbReference type="SUPFAM" id="SSF52540">
    <property type="entry name" value="P-loop containing nucleoside triphosphate hydrolases"/>
    <property type="match status" value="1"/>
</dbReference>
<dbReference type="GO" id="GO:0016787">
    <property type="term" value="F:hydrolase activity"/>
    <property type="evidence" value="ECO:0007669"/>
    <property type="project" value="UniProtKB-UniRule"/>
</dbReference>
<evidence type="ECO:0000256" key="2">
    <source>
        <dbReference type="ARBA" id="ARBA00022741"/>
    </source>
</evidence>
<feature type="domain" description="UvrD-like helicase C-terminal" evidence="14">
    <location>
        <begin position="301"/>
        <end position="579"/>
    </location>
</feature>
<dbReference type="GO" id="GO:0003677">
    <property type="term" value="F:DNA binding"/>
    <property type="evidence" value="ECO:0007669"/>
    <property type="project" value="UniProtKB-KW"/>
</dbReference>
<dbReference type="GO" id="GO:0005524">
    <property type="term" value="F:ATP binding"/>
    <property type="evidence" value="ECO:0007669"/>
    <property type="project" value="UniProtKB-UniRule"/>
</dbReference>
<evidence type="ECO:0000259" key="13">
    <source>
        <dbReference type="PROSITE" id="PS51198"/>
    </source>
</evidence>
<keyword evidence="5 11" id="KW-0067">ATP-binding</keyword>
<name>A0A9D1JXI5_9BACT</name>
<evidence type="ECO:0000256" key="11">
    <source>
        <dbReference type="PROSITE-ProRule" id="PRU00560"/>
    </source>
</evidence>
<comment type="catalytic activity">
    <reaction evidence="8">
        <text>Couples ATP hydrolysis with the unwinding of duplex DNA by translocating in the 3'-5' direction.</text>
        <dbReference type="EC" id="5.6.2.4"/>
    </reaction>
</comment>
<evidence type="ECO:0000256" key="5">
    <source>
        <dbReference type="ARBA" id="ARBA00022840"/>
    </source>
</evidence>
<protein>
    <recommendedName>
        <fullName evidence="9">DNA 3'-5' helicase</fullName>
        <ecNumber evidence="9">5.6.2.4</ecNumber>
    </recommendedName>
</protein>
<evidence type="ECO:0000256" key="10">
    <source>
        <dbReference type="ARBA" id="ARBA00048988"/>
    </source>
</evidence>
<comment type="caution">
    <text evidence="15">The sequence shown here is derived from an EMBL/GenBank/DDBJ whole genome shotgun (WGS) entry which is preliminary data.</text>
</comment>
<accession>A0A9D1JXI5</accession>
<keyword evidence="7" id="KW-0413">Isomerase</keyword>
<dbReference type="Gene3D" id="1.10.486.10">
    <property type="entry name" value="PCRA, domain 4"/>
    <property type="match status" value="1"/>
</dbReference>
<dbReference type="Proteomes" id="UP000886865">
    <property type="component" value="Unassembled WGS sequence"/>
</dbReference>
<dbReference type="FunFam" id="1.10.10.160:FF:000001">
    <property type="entry name" value="ATP-dependent DNA helicase"/>
    <property type="match status" value="1"/>
</dbReference>
<gene>
    <name evidence="15" type="ORF">IAA86_03540</name>
</gene>
<dbReference type="GO" id="GO:0033202">
    <property type="term" value="C:DNA helicase complex"/>
    <property type="evidence" value="ECO:0007669"/>
    <property type="project" value="TreeGrafter"/>
</dbReference>
<dbReference type="FunFam" id="1.10.486.10:FF:000003">
    <property type="entry name" value="ATP-dependent DNA helicase"/>
    <property type="match status" value="1"/>
</dbReference>
<evidence type="ECO:0000256" key="6">
    <source>
        <dbReference type="ARBA" id="ARBA00023125"/>
    </source>
</evidence>
<dbReference type="EC" id="5.6.2.4" evidence="9"/>
<proteinExistence type="inferred from homology"/>
<dbReference type="Pfam" id="PF00580">
    <property type="entry name" value="UvrD-helicase"/>
    <property type="match status" value="1"/>
</dbReference>
<evidence type="ECO:0000256" key="8">
    <source>
        <dbReference type="ARBA" id="ARBA00034617"/>
    </source>
</evidence>
<dbReference type="EMBL" id="DVJQ01000030">
    <property type="protein sequence ID" value="HIS74076.1"/>
    <property type="molecule type" value="Genomic_DNA"/>
</dbReference>
<comment type="catalytic activity">
    <reaction evidence="10">
        <text>ATP + H2O = ADP + phosphate + H(+)</text>
        <dbReference type="Rhea" id="RHEA:13065"/>
        <dbReference type="ChEBI" id="CHEBI:15377"/>
        <dbReference type="ChEBI" id="CHEBI:15378"/>
        <dbReference type="ChEBI" id="CHEBI:30616"/>
        <dbReference type="ChEBI" id="CHEBI:43474"/>
        <dbReference type="ChEBI" id="CHEBI:456216"/>
        <dbReference type="EC" id="5.6.2.4"/>
    </reaction>
</comment>
<evidence type="ECO:0000256" key="3">
    <source>
        <dbReference type="ARBA" id="ARBA00022801"/>
    </source>
</evidence>
<dbReference type="GO" id="GO:0000725">
    <property type="term" value="P:recombinational repair"/>
    <property type="evidence" value="ECO:0007669"/>
    <property type="project" value="TreeGrafter"/>
</dbReference>
<evidence type="ECO:0000256" key="4">
    <source>
        <dbReference type="ARBA" id="ARBA00022806"/>
    </source>
</evidence>
<evidence type="ECO:0000256" key="9">
    <source>
        <dbReference type="ARBA" id="ARBA00034808"/>
    </source>
</evidence>